<dbReference type="PANTHER" id="PTHR30055:SF234">
    <property type="entry name" value="HTH-TYPE TRANSCRIPTIONAL REGULATOR BETI"/>
    <property type="match status" value="1"/>
</dbReference>
<evidence type="ECO:0000313" key="7">
    <source>
        <dbReference type="Proteomes" id="UP000239494"/>
    </source>
</evidence>
<dbReference type="Proteomes" id="UP000239494">
    <property type="component" value="Unassembled WGS sequence"/>
</dbReference>
<name>A0A2T0TG84_9PSEU</name>
<evidence type="ECO:0000259" key="5">
    <source>
        <dbReference type="PROSITE" id="PS50977"/>
    </source>
</evidence>
<evidence type="ECO:0000256" key="2">
    <source>
        <dbReference type="ARBA" id="ARBA00023125"/>
    </source>
</evidence>
<keyword evidence="1" id="KW-0805">Transcription regulation</keyword>
<dbReference type="AlphaFoldDB" id="A0A2T0TG84"/>
<comment type="caution">
    <text evidence="6">The sequence shown here is derived from an EMBL/GenBank/DDBJ whole genome shotgun (WGS) entry which is preliminary data.</text>
</comment>
<organism evidence="6 7">
    <name type="scientific">Umezawaea tangerina</name>
    <dbReference type="NCBI Taxonomy" id="84725"/>
    <lineage>
        <taxon>Bacteria</taxon>
        <taxon>Bacillati</taxon>
        <taxon>Actinomycetota</taxon>
        <taxon>Actinomycetes</taxon>
        <taxon>Pseudonocardiales</taxon>
        <taxon>Pseudonocardiaceae</taxon>
        <taxon>Umezawaea</taxon>
    </lineage>
</organism>
<dbReference type="InterPro" id="IPR049445">
    <property type="entry name" value="TetR_SbtR-like_C"/>
</dbReference>
<keyword evidence="7" id="KW-1185">Reference proteome</keyword>
<gene>
    <name evidence="6" type="ORF">CLV43_102220</name>
</gene>
<dbReference type="RefSeq" id="WP_106186261.1">
    <property type="nucleotide sequence ID" value="NZ_PVTF01000002.1"/>
</dbReference>
<reference evidence="6 7" key="1">
    <citation type="submission" date="2018-03" db="EMBL/GenBank/DDBJ databases">
        <title>Genomic Encyclopedia of Archaeal and Bacterial Type Strains, Phase II (KMG-II): from individual species to whole genera.</title>
        <authorList>
            <person name="Goeker M."/>
        </authorList>
    </citation>
    <scope>NUCLEOTIDE SEQUENCE [LARGE SCALE GENOMIC DNA]</scope>
    <source>
        <strain evidence="6 7">DSM 44720</strain>
    </source>
</reference>
<dbReference type="Gene3D" id="1.10.357.10">
    <property type="entry name" value="Tetracycline Repressor, domain 2"/>
    <property type="match status" value="1"/>
</dbReference>
<dbReference type="Pfam" id="PF00440">
    <property type="entry name" value="TetR_N"/>
    <property type="match status" value="1"/>
</dbReference>
<dbReference type="InterPro" id="IPR050109">
    <property type="entry name" value="HTH-type_TetR-like_transc_reg"/>
</dbReference>
<evidence type="ECO:0000256" key="3">
    <source>
        <dbReference type="ARBA" id="ARBA00023163"/>
    </source>
</evidence>
<dbReference type="InterPro" id="IPR001647">
    <property type="entry name" value="HTH_TetR"/>
</dbReference>
<dbReference type="EMBL" id="PVTF01000002">
    <property type="protein sequence ID" value="PRY44655.1"/>
    <property type="molecule type" value="Genomic_DNA"/>
</dbReference>
<keyword evidence="3" id="KW-0804">Transcription</keyword>
<dbReference type="PANTHER" id="PTHR30055">
    <property type="entry name" value="HTH-TYPE TRANSCRIPTIONAL REGULATOR RUTR"/>
    <property type="match status" value="1"/>
</dbReference>
<dbReference type="PROSITE" id="PS50977">
    <property type="entry name" value="HTH_TETR_2"/>
    <property type="match status" value="1"/>
</dbReference>
<dbReference type="InterPro" id="IPR009057">
    <property type="entry name" value="Homeodomain-like_sf"/>
</dbReference>
<evidence type="ECO:0000256" key="4">
    <source>
        <dbReference type="PROSITE-ProRule" id="PRU00335"/>
    </source>
</evidence>
<evidence type="ECO:0000313" key="6">
    <source>
        <dbReference type="EMBL" id="PRY44655.1"/>
    </source>
</evidence>
<dbReference type="Pfam" id="PF21597">
    <property type="entry name" value="TetR_C_43"/>
    <property type="match status" value="1"/>
</dbReference>
<dbReference type="GO" id="GO:0003700">
    <property type="term" value="F:DNA-binding transcription factor activity"/>
    <property type="evidence" value="ECO:0007669"/>
    <property type="project" value="TreeGrafter"/>
</dbReference>
<dbReference type="SUPFAM" id="SSF46689">
    <property type="entry name" value="Homeodomain-like"/>
    <property type="match status" value="1"/>
</dbReference>
<evidence type="ECO:0000256" key="1">
    <source>
        <dbReference type="ARBA" id="ARBA00023015"/>
    </source>
</evidence>
<dbReference type="PRINTS" id="PR00455">
    <property type="entry name" value="HTHTETR"/>
</dbReference>
<feature type="domain" description="HTH tetR-type" evidence="5">
    <location>
        <begin position="14"/>
        <end position="73"/>
    </location>
</feature>
<feature type="DNA-binding region" description="H-T-H motif" evidence="4">
    <location>
        <begin position="36"/>
        <end position="55"/>
    </location>
</feature>
<sequence length="210" mass="23024">MAVDPAMPLRADARRNRDQIIAAARTIFVDQGPDAPMEDIARAAGVGVGTLYRRFPDRGTLIREVAVDSFGRALTEARASIEEEPTCWDALVRFIGFSQELRLSLHLAMISAQAGAVIRDDPATDEFRRVLLTDLDHMVKGAQAEGKVRTDIGTGDVAMLFVLLMRPLPAKLDEIEGASERCMTLMLDGLRAHPGTPLPSRPITYEDLLD</sequence>
<keyword evidence="2 4" id="KW-0238">DNA-binding</keyword>
<dbReference type="OrthoDB" id="3192968at2"/>
<proteinExistence type="predicted"/>
<dbReference type="GO" id="GO:0000976">
    <property type="term" value="F:transcription cis-regulatory region binding"/>
    <property type="evidence" value="ECO:0007669"/>
    <property type="project" value="TreeGrafter"/>
</dbReference>
<dbReference type="SUPFAM" id="SSF48498">
    <property type="entry name" value="Tetracyclin repressor-like, C-terminal domain"/>
    <property type="match status" value="1"/>
</dbReference>
<protein>
    <submittedName>
        <fullName evidence="6">TetR family transcriptional regulator</fullName>
    </submittedName>
</protein>
<accession>A0A2T0TG84</accession>
<dbReference type="InterPro" id="IPR036271">
    <property type="entry name" value="Tet_transcr_reg_TetR-rel_C_sf"/>
</dbReference>